<feature type="compositionally biased region" description="Polar residues" evidence="2">
    <location>
        <begin position="395"/>
        <end position="411"/>
    </location>
</feature>
<organism evidence="3 4">
    <name type="scientific">Saitoella complicata (strain BCRC 22490 / CBS 7301 / JCM 7358 / NBRC 10748 / NRRL Y-17804)</name>
    <dbReference type="NCBI Taxonomy" id="698492"/>
    <lineage>
        <taxon>Eukaryota</taxon>
        <taxon>Fungi</taxon>
        <taxon>Dikarya</taxon>
        <taxon>Ascomycota</taxon>
        <taxon>Taphrinomycotina</taxon>
        <taxon>Taphrinomycotina incertae sedis</taxon>
        <taxon>Saitoella</taxon>
    </lineage>
</organism>
<accession>A0A0E9NAI4</accession>
<sequence length="425" mass="46834">MTLPIRVLELAGLAPVPYAGLLLSQFGADVVRIDRADVEENPDFLCAGKRSLRLDLKTREGREVFLNLARRADVVIEPFRPGVMEKLGLSPDELIKINPRLIYARLTGFPRNGKYSKMAGHDVNYVAISGVLSFLGYPDRPPQPPTNLLADFAGGSLTVVIGILLALLNRNRTGHGSVVNANMVDAVSHLGTFARLSKRYGSAYFSPVNERGEGLLDGGAPWYGTYETKDGKYMAVGALEPQFYAVLVRLLGLEDVPSREERVNWAAIRTAFERKFKEKTRKEWEDVFDASDACVTPVKELDLGEKVDTVPLVEIKSDHEAQSVWTPPSTADEGGALKPGTGEDEVLQDWLGWRIGREAQSVPGKGLQRTVVREACRCGGRCQCGTNARKRRTTKLPQPSQAGIKQKNLTPNLPYIVRTHTPSQQ</sequence>
<dbReference type="Proteomes" id="UP000033140">
    <property type="component" value="Unassembled WGS sequence"/>
</dbReference>
<dbReference type="SUPFAM" id="SSF89796">
    <property type="entry name" value="CoA-transferase family III (CaiB/BaiF)"/>
    <property type="match status" value="1"/>
</dbReference>
<gene>
    <name evidence="3" type="ORF">G7K_0636-t1</name>
</gene>
<dbReference type="AlphaFoldDB" id="A0A0E9NAI4"/>
<dbReference type="InterPro" id="IPR023606">
    <property type="entry name" value="CoA-Trfase_III_dom_1_sf"/>
</dbReference>
<feature type="region of interest" description="Disordered" evidence="2">
    <location>
        <begin position="391"/>
        <end position="411"/>
    </location>
</feature>
<reference evidence="3 4" key="3">
    <citation type="journal article" date="2015" name="Genome Announc.">
        <title>Draft Genome Sequence of the Archiascomycetous Yeast Saitoella complicata.</title>
        <authorList>
            <person name="Yamauchi K."/>
            <person name="Kondo S."/>
            <person name="Hamamoto M."/>
            <person name="Takahashi Y."/>
            <person name="Ogura Y."/>
            <person name="Hayashi T."/>
            <person name="Nishida H."/>
        </authorList>
    </citation>
    <scope>NUCLEOTIDE SEQUENCE [LARGE SCALE GENOMIC DNA]</scope>
    <source>
        <strain evidence="3 4">NRRL Y-17804</strain>
    </source>
</reference>
<dbReference type="EMBL" id="BACD03000003">
    <property type="protein sequence ID" value="GAO46405.1"/>
    <property type="molecule type" value="Genomic_DNA"/>
</dbReference>
<proteinExistence type="inferred from homology"/>
<dbReference type="PANTHER" id="PTHR48228:SF5">
    <property type="entry name" value="ALPHA-METHYLACYL-COA RACEMASE"/>
    <property type="match status" value="1"/>
</dbReference>
<dbReference type="Pfam" id="PF02515">
    <property type="entry name" value="CoA_transf_3"/>
    <property type="match status" value="1"/>
</dbReference>
<dbReference type="PANTHER" id="PTHR48228">
    <property type="entry name" value="SUCCINYL-COA--D-CITRAMALATE COA-TRANSFERASE"/>
    <property type="match status" value="1"/>
</dbReference>
<reference evidence="3 4" key="1">
    <citation type="journal article" date="2011" name="J. Gen. Appl. Microbiol.">
        <title>Draft genome sequencing of the enigmatic yeast Saitoella complicata.</title>
        <authorList>
            <person name="Nishida H."/>
            <person name="Hamamoto M."/>
            <person name="Sugiyama J."/>
        </authorList>
    </citation>
    <scope>NUCLEOTIDE SEQUENCE [LARGE SCALE GENOMIC DNA]</scope>
    <source>
        <strain evidence="3 4">NRRL Y-17804</strain>
    </source>
</reference>
<dbReference type="OMA" id="VVIDPFR"/>
<dbReference type="InterPro" id="IPR044855">
    <property type="entry name" value="CoA-Trfase_III_dom3_sf"/>
</dbReference>
<evidence type="ECO:0008006" key="5">
    <source>
        <dbReference type="Google" id="ProtNLM"/>
    </source>
</evidence>
<reference evidence="3 4" key="2">
    <citation type="journal article" date="2014" name="J. Gen. Appl. Microbiol.">
        <title>The early diverging ascomycetous budding yeast Saitoella complicata has three histone deacetylases belonging to the Clr6, Hos2, and Rpd3 lineages.</title>
        <authorList>
            <person name="Nishida H."/>
            <person name="Matsumoto T."/>
            <person name="Kondo S."/>
            <person name="Hamamoto M."/>
            <person name="Yoshikawa H."/>
        </authorList>
    </citation>
    <scope>NUCLEOTIDE SEQUENCE [LARGE SCALE GENOMIC DNA]</scope>
    <source>
        <strain evidence="3 4">NRRL Y-17804</strain>
    </source>
</reference>
<comment type="caution">
    <text evidence="3">The sequence shown here is derived from an EMBL/GenBank/DDBJ whole genome shotgun (WGS) entry which is preliminary data.</text>
</comment>
<dbReference type="InterPro" id="IPR050509">
    <property type="entry name" value="CoA-transferase_III"/>
</dbReference>
<dbReference type="Gene3D" id="3.30.1540.10">
    <property type="entry name" value="formyl-coa transferase, domain 3"/>
    <property type="match status" value="1"/>
</dbReference>
<name>A0A0E9NAI4_SAICN</name>
<dbReference type="InterPro" id="IPR003673">
    <property type="entry name" value="CoA-Trfase_fam_III"/>
</dbReference>
<evidence type="ECO:0000256" key="2">
    <source>
        <dbReference type="SAM" id="MobiDB-lite"/>
    </source>
</evidence>
<dbReference type="Gene3D" id="3.40.50.10540">
    <property type="entry name" value="Crotonobetainyl-coa:carnitine coa-transferase, domain 1"/>
    <property type="match status" value="1"/>
</dbReference>
<evidence type="ECO:0000256" key="1">
    <source>
        <dbReference type="ARBA" id="ARBA00008383"/>
    </source>
</evidence>
<dbReference type="STRING" id="698492.A0A0E9NAI4"/>
<comment type="similarity">
    <text evidence="1">Belongs to the CoA-transferase III family.</text>
</comment>
<feature type="region of interest" description="Disordered" evidence="2">
    <location>
        <begin position="319"/>
        <end position="342"/>
    </location>
</feature>
<protein>
    <recommendedName>
        <fullName evidence="5">Alpha-methylacyl-CoA racemase</fullName>
    </recommendedName>
</protein>
<dbReference type="GO" id="GO:0003824">
    <property type="term" value="F:catalytic activity"/>
    <property type="evidence" value="ECO:0007669"/>
    <property type="project" value="InterPro"/>
</dbReference>
<evidence type="ECO:0000313" key="4">
    <source>
        <dbReference type="Proteomes" id="UP000033140"/>
    </source>
</evidence>
<evidence type="ECO:0000313" key="3">
    <source>
        <dbReference type="EMBL" id="GAO46405.1"/>
    </source>
</evidence>
<keyword evidence="4" id="KW-1185">Reference proteome</keyword>